<keyword evidence="4" id="KW-1185">Reference proteome</keyword>
<evidence type="ECO:0000256" key="2">
    <source>
        <dbReference type="SAM" id="SignalP"/>
    </source>
</evidence>
<feature type="signal peptide" evidence="2">
    <location>
        <begin position="1"/>
        <end position="22"/>
    </location>
</feature>
<feature type="chain" id="PRO_5003138121" description="Protein BatD" evidence="2">
    <location>
        <begin position="23"/>
        <end position="357"/>
    </location>
</feature>
<dbReference type="EMBL" id="AEEI01000020">
    <property type="protein sequence ID" value="EFM02601.1"/>
    <property type="molecule type" value="Genomic_DNA"/>
</dbReference>
<dbReference type="eggNOG" id="COG3088">
    <property type="taxonomic scope" value="Bacteria"/>
</dbReference>
<comment type="caution">
    <text evidence="3">The sequence shown here is derived from an EMBL/GenBank/DDBJ whole genome shotgun (WGS) entry which is preliminary data.</text>
</comment>
<dbReference type="STRING" id="862515.HMPREF0658_0478"/>
<dbReference type="OrthoDB" id="9807384at2"/>
<gene>
    <name evidence="3" type="ORF">HMPREF0658_0478</name>
</gene>
<reference evidence="3" key="1">
    <citation type="submission" date="2010-07" db="EMBL/GenBank/DDBJ databases">
        <authorList>
            <person name="Muzny D."/>
            <person name="Qin X."/>
            <person name="Deng J."/>
            <person name="Jiang H."/>
            <person name="Liu Y."/>
            <person name="Qu J."/>
            <person name="Song X.-Z."/>
            <person name="Zhang L."/>
            <person name="Thornton R."/>
            <person name="Coyle M."/>
            <person name="Francisco L."/>
            <person name="Jackson L."/>
            <person name="Javaid M."/>
            <person name="Korchina V."/>
            <person name="Kovar C."/>
            <person name="Mata R."/>
            <person name="Mathew T."/>
            <person name="Ngo R."/>
            <person name="Nguyen L."/>
            <person name="Nguyen N."/>
            <person name="Okwuonu G."/>
            <person name="Ongeri F."/>
            <person name="Pham C."/>
            <person name="Simmons D."/>
            <person name="Wilczek-Boney K."/>
            <person name="Hale W."/>
            <person name="Jakkamsetti A."/>
            <person name="Pham P."/>
            <person name="Ruth R."/>
            <person name="San Lucas F."/>
            <person name="Warren J."/>
            <person name="Zhang J."/>
            <person name="Zhao Z."/>
            <person name="Zhou C."/>
            <person name="Zhu D."/>
            <person name="Lee S."/>
            <person name="Bess C."/>
            <person name="Blankenburg K."/>
            <person name="Forbes L."/>
            <person name="Fu Q."/>
            <person name="Gubbala S."/>
            <person name="Hirani K."/>
            <person name="Jayaseelan J.C."/>
            <person name="Lara F."/>
            <person name="Munidasa M."/>
            <person name="Palculict T."/>
            <person name="Patil S."/>
            <person name="Pu L.-L."/>
            <person name="Saada N."/>
            <person name="Tang L."/>
            <person name="Weissenberger G."/>
            <person name="Zhu Y."/>
            <person name="Hemphill L."/>
            <person name="Shang Y."/>
            <person name="Youmans B."/>
            <person name="Ayvaz T."/>
            <person name="Ross M."/>
            <person name="Santibanez J."/>
            <person name="Aqrawi P."/>
            <person name="Gross S."/>
            <person name="Joshi V."/>
            <person name="Fowler G."/>
            <person name="Nazareth L."/>
            <person name="Reid J."/>
            <person name="Worley K."/>
            <person name="Petrosino J."/>
            <person name="Highlander S."/>
            <person name="Gibbs R."/>
        </authorList>
    </citation>
    <scope>NUCLEOTIDE SEQUENCE [LARGE SCALE GENOMIC DNA]</scope>
    <source>
        <strain evidence="3">DSM 16973</strain>
    </source>
</reference>
<protein>
    <recommendedName>
        <fullName evidence="5">Protein BatD</fullName>
    </recommendedName>
</protein>
<evidence type="ECO:0000313" key="3">
    <source>
        <dbReference type="EMBL" id="EFM02601.1"/>
    </source>
</evidence>
<keyword evidence="1" id="KW-1133">Transmembrane helix</keyword>
<feature type="transmembrane region" description="Helical" evidence="1">
    <location>
        <begin position="154"/>
        <end position="175"/>
    </location>
</feature>
<evidence type="ECO:0000313" key="4">
    <source>
        <dbReference type="Proteomes" id="UP000004394"/>
    </source>
</evidence>
<name>E0NQM7_9BACT</name>
<organism evidence="3 4">
    <name type="scientific">Hoylesella marshii DSM 16973 = JCM 13450</name>
    <dbReference type="NCBI Taxonomy" id="862515"/>
    <lineage>
        <taxon>Bacteria</taxon>
        <taxon>Pseudomonadati</taxon>
        <taxon>Bacteroidota</taxon>
        <taxon>Bacteroidia</taxon>
        <taxon>Bacteroidales</taxon>
        <taxon>Prevotellaceae</taxon>
        <taxon>Hoylesella</taxon>
    </lineage>
</organism>
<dbReference type="RefSeq" id="WP_006948240.1">
    <property type="nucleotide sequence ID" value="NZ_BAJI01000001.1"/>
</dbReference>
<keyword evidence="1" id="KW-0472">Membrane</keyword>
<proteinExistence type="predicted"/>
<dbReference type="BioCyc" id="PMAR862515-HMP:GMOO-490-MONOMER"/>
<keyword evidence="1" id="KW-0812">Transmembrane</keyword>
<keyword evidence="2" id="KW-0732">Signal</keyword>
<accession>E0NQM7</accession>
<feature type="transmembrane region" description="Helical" evidence="1">
    <location>
        <begin position="330"/>
        <end position="350"/>
    </location>
</feature>
<evidence type="ECO:0008006" key="5">
    <source>
        <dbReference type="Google" id="ProtNLM"/>
    </source>
</evidence>
<dbReference type="Proteomes" id="UP000004394">
    <property type="component" value="Unassembled WGS sequence"/>
</dbReference>
<dbReference type="AlphaFoldDB" id="E0NQM7"/>
<sequence>MRRLLILTALLSCIWFQLPAQVAVESKIDSIQIFIGQQTHIDLSVTVKEGQKVRFPHYKPQQPLVQGIEVLSMSKLDTTELENDFLQISRRYTITSFDEKLYYLPPMTVTVDGKTYSGKNLALKVLTVPVDTIHPDKFYPPKDVQNNPFLWSEWAPLFLLSILVIVLCLLTLYLYMRLRSNKPIRFSVKAVKRLLPHQRAMNEIDRIKAERMVSSENQKEYYTLLTDTLRKYIQERFGFSAMEMTSSEIITHLRQLGDRQMLDELQSLFDTADLVKFAKYSTLINENDLNLVHAIEFIRSTKQEAPLQEEKIAPQLSEADRQTLRMRLTLKWLIIVLGLAVLGISAYVAYQTYLLLV</sequence>
<dbReference type="HOGENOM" id="CLU_060895_0_0_10"/>
<evidence type="ECO:0000256" key="1">
    <source>
        <dbReference type="SAM" id="Phobius"/>
    </source>
</evidence>